<gene>
    <name evidence="1" type="ORF">LCGC14_2163120</name>
</gene>
<accession>A0A0F9EED3</accession>
<protein>
    <submittedName>
        <fullName evidence="1">Uncharacterized protein</fullName>
    </submittedName>
</protein>
<name>A0A0F9EED3_9ZZZZ</name>
<sequence length="45" mass="5077">MGCHIVIEYLTFETGFIIGKEVIKYSILKGELLFLTIGIKIDIGF</sequence>
<proteinExistence type="predicted"/>
<comment type="caution">
    <text evidence="1">The sequence shown here is derived from an EMBL/GenBank/DDBJ whole genome shotgun (WGS) entry which is preliminary data.</text>
</comment>
<organism evidence="1">
    <name type="scientific">marine sediment metagenome</name>
    <dbReference type="NCBI Taxonomy" id="412755"/>
    <lineage>
        <taxon>unclassified sequences</taxon>
        <taxon>metagenomes</taxon>
        <taxon>ecological metagenomes</taxon>
    </lineage>
</organism>
<evidence type="ECO:0000313" key="1">
    <source>
        <dbReference type="EMBL" id="KKL64621.1"/>
    </source>
</evidence>
<dbReference type="AlphaFoldDB" id="A0A0F9EED3"/>
<reference evidence="1" key="1">
    <citation type="journal article" date="2015" name="Nature">
        <title>Complex archaea that bridge the gap between prokaryotes and eukaryotes.</title>
        <authorList>
            <person name="Spang A."/>
            <person name="Saw J.H."/>
            <person name="Jorgensen S.L."/>
            <person name="Zaremba-Niedzwiedzka K."/>
            <person name="Martijn J."/>
            <person name="Lind A.E."/>
            <person name="van Eijk R."/>
            <person name="Schleper C."/>
            <person name="Guy L."/>
            <person name="Ettema T.J."/>
        </authorList>
    </citation>
    <scope>NUCLEOTIDE SEQUENCE</scope>
</reference>
<dbReference type="EMBL" id="LAZR01027786">
    <property type="protein sequence ID" value="KKL64621.1"/>
    <property type="molecule type" value="Genomic_DNA"/>
</dbReference>